<feature type="non-terminal residue" evidence="8">
    <location>
        <position position="1"/>
    </location>
</feature>
<keyword evidence="2" id="KW-0813">Transport</keyword>
<name>A0A1E7FUB6_9STRA</name>
<feature type="transmembrane region" description="Helical" evidence="6">
    <location>
        <begin position="107"/>
        <end position="123"/>
    </location>
</feature>
<organism evidence="8 9">
    <name type="scientific">Fragilariopsis cylindrus CCMP1102</name>
    <dbReference type="NCBI Taxonomy" id="635003"/>
    <lineage>
        <taxon>Eukaryota</taxon>
        <taxon>Sar</taxon>
        <taxon>Stramenopiles</taxon>
        <taxon>Ochrophyta</taxon>
        <taxon>Bacillariophyta</taxon>
        <taxon>Bacillariophyceae</taxon>
        <taxon>Bacillariophycidae</taxon>
        <taxon>Bacillariales</taxon>
        <taxon>Bacillariaceae</taxon>
        <taxon>Fragilariopsis</taxon>
    </lineage>
</organism>
<proteinExistence type="predicted"/>
<dbReference type="Pfam" id="PF01545">
    <property type="entry name" value="Cation_efflux"/>
    <property type="match status" value="1"/>
</dbReference>
<evidence type="ECO:0000256" key="1">
    <source>
        <dbReference type="ARBA" id="ARBA00004141"/>
    </source>
</evidence>
<accession>A0A1E7FUB6</accession>
<dbReference type="GO" id="GO:0006882">
    <property type="term" value="P:intracellular zinc ion homeostasis"/>
    <property type="evidence" value="ECO:0007669"/>
    <property type="project" value="TreeGrafter"/>
</dbReference>
<dbReference type="InterPro" id="IPR002524">
    <property type="entry name" value="Cation_efflux"/>
</dbReference>
<gene>
    <name evidence="8" type="ORF">FRACYDRAFT_138643</name>
</gene>
<comment type="subcellular location">
    <subcellularLocation>
        <location evidence="1">Membrane</location>
        <topology evidence="1">Multi-pass membrane protein</topology>
    </subcellularLocation>
</comment>
<dbReference type="GO" id="GO:0008324">
    <property type="term" value="F:monoatomic cation transmembrane transporter activity"/>
    <property type="evidence" value="ECO:0007669"/>
    <property type="project" value="InterPro"/>
</dbReference>
<dbReference type="Gene3D" id="1.20.1510.10">
    <property type="entry name" value="Cation efflux protein transmembrane domain"/>
    <property type="match status" value="1"/>
</dbReference>
<dbReference type="InterPro" id="IPR040177">
    <property type="entry name" value="SLC30A9"/>
</dbReference>
<keyword evidence="5 6" id="KW-0472">Membrane</keyword>
<dbReference type="GO" id="GO:0016020">
    <property type="term" value="C:membrane"/>
    <property type="evidence" value="ECO:0007669"/>
    <property type="project" value="UniProtKB-SubCell"/>
</dbReference>
<evidence type="ECO:0000313" key="8">
    <source>
        <dbReference type="EMBL" id="OEU21433.1"/>
    </source>
</evidence>
<reference evidence="8 9" key="1">
    <citation type="submission" date="2016-09" db="EMBL/GenBank/DDBJ databases">
        <title>Extensive genetic diversity and differential bi-allelic expression allows diatom success in the polar Southern Ocean.</title>
        <authorList>
            <consortium name="DOE Joint Genome Institute"/>
            <person name="Mock T."/>
            <person name="Otillar R.P."/>
            <person name="Strauss J."/>
            <person name="Dupont C."/>
            <person name="Frickenhaus S."/>
            <person name="Maumus F."/>
            <person name="Mcmullan M."/>
            <person name="Sanges R."/>
            <person name="Schmutz J."/>
            <person name="Toseland A."/>
            <person name="Valas R."/>
            <person name="Veluchamy A."/>
            <person name="Ward B.J."/>
            <person name="Allen A."/>
            <person name="Barry K."/>
            <person name="Falciatore A."/>
            <person name="Ferrante M."/>
            <person name="Fortunato A.E."/>
            <person name="Gloeckner G."/>
            <person name="Gruber A."/>
            <person name="Hipkin R."/>
            <person name="Janech M."/>
            <person name="Kroth P."/>
            <person name="Leese F."/>
            <person name="Lindquist E."/>
            <person name="Lyon B.R."/>
            <person name="Martin J."/>
            <person name="Mayer C."/>
            <person name="Parker M."/>
            <person name="Quesneville H."/>
            <person name="Raymond J."/>
            <person name="Uhlig C."/>
            <person name="Valentin K.U."/>
            <person name="Worden A.Z."/>
            <person name="Armbrust E.V."/>
            <person name="Bowler C."/>
            <person name="Green B."/>
            <person name="Moulton V."/>
            <person name="Van Oosterhout C."/>
            <person name="Grigoriev I."/>
        </authorList>
    </citation>
    <scope>NUCLEOTIDE SEQUENCE [LARGE SCALE GENOMIC DNA]</scope>
    <source>
        <strain evidence="8 9">CCMP1102</strain>
    </source>
</reference>
<feature type="domain" description="Cation efflux protein transmembrane" evidence="7">
    <location>
        <begin position="3"/>
        <end position="208"/>
    </location>
</feature>
<feature type="non-terminal residue" evidence="8">
    <location>
        <position position="324"/>
    </location>
</feature>
<protein>
    <submittedName>
        <fullName evidence="8">Cation_efflux-domain-containing protein</fullName>
    </submittedName>
</protein>
<dbReference type="AlphaFoldDB" id="A0A1E7FUB6"/>
<dbReference type="PANTHER" id="PTHR13414">
    <property type="entry name" value="HUEL-CATION TRANSPORTER"/>
    <property type="match status" value="1"/>
</dbReference>
<feature type="transmembrane region" description="Helical" evidence="6">
    <location>
        <begin position="150"/>
        <end position="173"/>
    </location>
</feature>
<evidence type="ECO:0000256" key="4">
    <source>
        <dbReference type="ARBA" id="ARBA00022989"/>
    </source>
</evidence>
<dbReference type="Proteomes" id="UP000095751">
    <property type="component" value="Unassembled WGS sequence"/>
</dbReference>
<evidence type="ECO:0000256" key="5">
    <source>
        <dbReference type="ARBA" id="ARBA00023136"/>
    </source>
</evidence>
<keyword evidence="4 6" id="KW-1133">Transmembrane helix</keyword>
<feature type="transmembrane region" description="Helical" evidence="6">
    <location>
        <begin position="67"/>
        <end position="87"/>
    </location>
</feature>
<keyword evidence="3 6" id="KW-0812">Transmembrane</keyword>
<evidence type="ECO:0000256" key="2">
    <source>
        <dbReference type="ARBA" id="ARBA00022448"/>
    </source>
</evidence>
<dbReference type="PANTHER" id="PTHR13414:SF9">
    <property type="entry name" value="PROTON-COUPLED ZINC ANTIPORTER SLC30A9, MITOCHONDRIAL"/>
    <property type="match status" value="1"/>
</dbReference>
<dbReference type="NCBIfam" id="TIGR01297">
    <property type="entry name" value="CDF"/>
    <property type="match status" value="1"/>
</dbReference>
<evidence type="ECO:0000313" key="9">
    <source>
        <dbReference type="Proteomes" id="UP000095751"/>
    </source>
</evidence>
<dbReference type="InterPro" id="IPR058533">
    <property type="entry name" value="Cation_efflux_TM"/>
</dbReference>
<dbReference type="KEGG" id="fcy:FRACYDRAFT_138643"/>
<keyword evidence="9" id="KW-1185">Reference proteome</keyword>
<dbReference type="InParanoid" id="A0A1E7FUB6"/>
<evidence type="ECO:0000256" key="3">
    <source>
        <dbReference type="ARBA" id="ARBA00022692"/>
    </source>
</evidence>
<dbReference type="EMBL" id="KV784354">
    <property type="protein sequence ID" value="OEU21433.1"/>
    <property type="molecule type" value="Genomic_DNA"/>
</dbReference>
<evidence type="ECO:0000256" key="6">
    <source>
        <dbReference type="SAM" id="Phobius"/>
    </source>
</evidence>
<evidence type="ECO:0000259" key="7">
    <source>
        <dbReference type="Pfam" id="PF01545"/>
    </source>
</evidence>
<feature type="transmembrane region" description="Helical" evidence="6">
    <location>
        <begin position="185"/>
        <end position="203"/>
    </location>
</feature>
<sequence>VRRALYGNLFICVSKLGAWMSSGSSSMMSEFVHSCVDCGNQTLLLMGLRDSRNAADKRHPYGYGKSVYFWALVSALGTFFMGAGISMSHSIQALINPSLSETISSEVWGVLAMSFVVDGYVLYKTFSELELERPSDVSMRKYISKLRDPATLAILLEDAAACLGIVIAIAGIGASHYTSNPLWDGVAGVGISCVLGGVGLALVRVNHSFLIGQGVERDMLDGIEKIIRNRRSIDHVSGIQSQWTGPESFSFKAEVDFDGTYLSALLMPRYRAEFKNAGEDLDEELEVMLSWYAEDVIRAVEREVRHIEAMIRQQYPGAEYIELE</sequence>
<dbReference type="SUPFAM" id="SSF161111">
    <property type="entry name" value="Cation efflux protein transmembrane domain-like"/>
    <property type="match status" value="1"/>
</dbReference>
<dbReference type="InterPro" id="IPR027469">
    <property type="entry name" value="Cation_efflux_TMD_sf"/>
</dbReference>
<dbReference type="GO" id="GO:0006829">
    <property type="term" value="P:zinc ion transport"/>
    <property type="evidence" value="ECO:0007669"/>
    <property type="project" value="InterPro"/>
</dbReference>
<dbReference type="GO" id="GO:0005783">
    <property type="term" value="C:endoplasmic reticulum"/>
    <property type="evidence" value="ECO:0007669"/>
    <property type="project" value="TreeGrafter"/>
</dbReference>
<dbReference type="OrthoDB" id="407410at2759"/>